<dbReference type="Gene3D" id="1.10.10.10">
    <property type="entry name" value="Winged helix-like DNA-binding domain superfamily/Winged helix DNA-binding domain"/>
    <property type="match status" value="1"/>
</dbReference>
<evidence type="ECO:0000313" key="10">
    <source>
        <dbReference type="EMBL" id="KLV08102.1"/>
    </source>
</evidence>
<keyword evidence="5" id="KW-0804">Transcription</keyword>
<dbReference type="PROSITE" id="PS51755">
    <property type="entry name" value="OMPR_PHOB"/>
    <property type="match status" value="1"/>
</dbReference>
<dbReference type="InterPro" id="IPR001789">
    <property type="entry name" value="Sig_transdc_resp-reg_receiver"/>
</dbReference>
<evidence type="ECO:0000256" key="6">
    <source>
        <dbReference type="PROSITE-ProRule" id="PRU00169"/>
    </source>
</evidence>
<feature type="modified residue" description="4-aspartylphosphate" evidence="6">
    <location>
        <position position="51"/>
    </location>
</feature>
<keyword evidence="2" id="KW-0902">Two-component regulatory system</keyword>
<evidence type="ECO:0000259" key="9">
    <source>
        <dbReference type="PROSITE" id="PS51755"/>
    </source>
</evidence>
<dbReference type="RefSeq" id="WP_047885994.1">
    <property type="nucleotide sequence ID" value="NZ_CP071326.1"/>
</dbReference>
<evidence type="ECO:0000256" key="3">
    <source>
        <dbReference type="ARBA" id="ARBA00023015"/>
    </source>
</evidence>
<dbReference type="AlphaFoldDB" id="A0A0J1K0V0"/>
<dbReference type="CDD" id="cd00383">
    <property type="entry name" value="trans_reg_C"/>
    <property type="match status" value="1"/>
</dbReference>
<dbReference type="FunFam" id="3.40.50.2300:FF:000001">
    <property type="entry name" value="DNA-binding response regulator PhoB"/>
    <property type="match status" value="1"/>
</dbReference>
<dbReference type="GO" id="GO:0005829">
    <property type="term" value="C:cytosol"/>
    <property type="evidence" value="ECO:0007669"/>
    <property type="project" value="TreeGrafter"/>
</dbReference>
<reference evidence="10 11" key="1">
    <citation type="submission" date="2015-05" db="EMBL/GenBank/DDBJ databases">
        <title>Photobacterium galathea sp. nov.</title>
        <authorList>
            <person name="Machado H."/>
            <person name="Gram L."/>
        </authorList>
    </citation>
    <scope>NUCLEOTIDE SEQUENCE [LARGE SCALE GENOMIC DNA]</scope>
    <source>
        <strain evidence="10 11">DSM 22954</strain>
    </source>
</reference>
<keyword evidence="1 6" id="KW-0597">Phosphoprotein</keyword>
<dbReference type="SUPFAM" id="SSF52172">
    <property type="entry name" value="CheY-like"/>
    <property type="match status" value="1"/>
</dbReference>
<dbReference type="FunFam" id="1.10.10.10:FF:000005">
    <property type="entry name" value="Two-component system response regulator"/>
    <property type="match status" value="1"/>
</dbReference>
<evidence type="ECO:0000256" key="5">
    <source>
        <dbReference type="ARBA" id="ARBA00023163"/>
    </source>
</evidence>
<keyword evidence="11" id="KW-1185">Reference proteome</keyword>
<evidence type="ECO:0000256" key="1">
    <source>
        <dbReference type="ARBA" id="ARBA00022553"/>
    </source>
</evidence>
<dbReference type="EMBL" id="LDOU01000015">
    <property type="protein sequence ID" value="KLV08102.1"/>
    <property type="molecule type" value="Genomic_DNA"/>
</dbReference>
<keyword evidence="4 7" id="KW-0238">DNA-binding</keyword>
<evidence type="ECO:0000256" key="7">
    <source>
        <dbReference type="PROSITE-ProRule" id="PRU01091"/>
    </source>
</evidence>
<evidence type="ECO:0000256" key="2">
    <source>
        <dbReference type="ARBA" id="ARBA00023012"/>
    </source>
</evidence>
<evidence type="ECO:0000256" key="4">
    <source>
        <dbReference type="ARBA" id="ARBA00023125"/>
    </source>
</evidence>
<organism evidence="10 11">
    <name type="scientific">Photobacterium ganghwense</name>
    <dbReference type="NCBI Taxonomy" id="320778"/>
    <lineage>
        <taxon>Bacteria</taxon>
        <taxon>Pseudomonadati</taxon>
        <taxon>Pseudomonadota</taxon>
        <taxon>Gammaproteobacteria</taxon>
        <taxon>Vibrionales</taxon>
        <taxon>Vibrionaceae</taxon>
        <taxon>Photobacterium</taxon>
    </lineage>
</organism>
<dbReference type="GO" id="GO:0006355">
    <property type="term" value="P:regulation of DNA-templated transcription"/>
    <property type="evidence" value="ECO:0007669"/>
    <property type="project" value="InterPro"/>
</dbReference>
<dbReference type="GO" id="GO:0032993">
    <property type="term" value="C:protein-DNA complex"/>
    <property type="evidence" value="ECO:0007669"/>
    <property type="project" value="TreeGrafter"/>
</dbReference>
<sequence>MNVLLIEDDRHIARFIAQGFCQEGYTVELADNGVDGLHLATTEQFDLIVLDIMLPQKDGLEVLTELRGMGYRTPVIILSARHSVEERVLGLKSGADDYMVKPFAFTELAVRCQILTRRDQAKSLQSHQLSYQDLTLDVLKRTLFRAGQSIQLNQREFSLMKLLMEQPETVLSKTTILEQVWGYQFDPQTNVVDVLVCRLRVKVDRDFEEPLIHTIRGVGYVLKSEY</sequence>
<dbReference type="GO" id="GO:0000976">
    <property type="term" value="F:transcription cis-regulatory region binding"/>
    <property type="evidence" value="ECO:0007669"/>
    <property type="project" value="TreeGrafter"/>
</dbReference>
<dbReference type="Pfam" id="PF00486">
    <property type="entry name" value="Trans_reg_C"/>
    <property type="match status" value="1"/>
</dbReference>
<comment type="caution">
    <text evidence="10">The sequence shown here is derived from an EMBL/GenBank/DDBJ whole genome shotgun (WGS) entry which is preliminary data.</text>
</comment>
<dbReference type="CDD" id="cd19935">
    <property type="entry name" value="REC_OmpR_CusR-like"/>
    <property type="match status" value="1"/>
</dbReference>
<dbReference type="SMART" id="SM00862">
    <property type="entry name" value="Trans_reg_C"/>
    <property type="match status" value="1"/>
</dbReference>
<proteinExistence type="predicted"/>
<dbReference type="InterPro" id="IPR039420">
    <property type="entry name" value="WalR-like"/>
</dbReference>
<evidence type="ECO:0000259" key="8">
    <source>
        <dbReference type="PROSITE" id="PS50110"/>
    </source>
</evidence>
<dbReference type="PROSITE" id="PS50110">
    <property type="entry name" value="RESPONSE_REGULATORY"/>
    <property type="match status" value="1"/>
</dbReference>
<feature type="DNA-binding region" description="OmpR/PhoB-type" evidence="7">
    <location>
        <begin position="126"/>
        <end position="224"/>
    </location>
</feature>
<dbReference type="Proteomes" id="UP000035909">
    <property type="component" value="Unassembled WGS sequence"/>
</dbReference>
<dbReference type="Pfam" id="PF00072">
    <property type="entry name" value="Response_reg"/>
    <property type="match status" value="1"/>
</dbReference>
<dbReference type="Gene3D" id="6.10.250.690">
    <property type="match status" value="1"/>
</dbReference>
<dbReference type="STRING" id="320778.ABT57_14875"/>
<dbReference type="PANTHER" id="PTHR48111">
    <property type="entry name" value="REGULATOR OF RPOS"/>
    <property type="match status" value="1"/>
</dbReference>
<gene>
    <name evidence="10" type="ORF">ABT57_14875</name>
</gene>
<feature type="domain" description="Response regulatory" evidence="8">
    <location>
        <begin position="2"/>
        <end position="116"/>
    </location>
</feature>
<dbReference type="OrthoDB" id="4127888at2"/>
<dbReference type="PANTHER" id="PTHR48111:SF22">
    <property type="entry name" value="REGULATOR OF RPOS"/>
    <property type="match status" value="1"/>
</dbReference>
<dbReference type="GO" id="GO:0000156">
    <property type="term" value="F:phosphorelay response regulator activity"/>
    <property type="evidence" value="ECO:0007669"/>
    <property type="project" value="TreeGrafter"/>
</dbReference>
<dbReference type="InterPro" id="IPR036388">
    <property type="entry name" value="WH-like_DNA-bd_sf"/>
</dbReference>
<feature type="domain" description="OmpR/PhoB-type" evidence="9">
    <location>
        <begin position="126"/>
        <end position="224"/>
    </location>
</feature>
<dbReference type="SMART" id="SM00448">
    <property type="entry name" value="REC"/>
    <property type="match status" value="1"/>
</dbReference>
<evidence type="ECO:0000313" key="11">
    <source>
        <dbReference type="Proteomes" id="UP000035909"/>
    </source>
</evidence>
<keyword evidence="3" id="KW-0805">Transcription regulation</keyword>
<dbReference type="InterPro" id="IPR011006">
    <property type="entry name" value="CheY-like_superfamily"/>
</dbReference>
<name>A0A0J1K0V0_9GAMM</name>
<dbReference type="InterPro" id="IPR001867">
    <property type="entry name" value="OmpR/PhoB-type_DNA-bd"/>
</dbReference>
<dbReference type="PATRIC" id="fig|320778.3.peg.3233"/>
<dbReference type="Gene3D" id="3.40.50.2300">
    <property type="match status" value="1"/>
</dbReference>
<protein>
    <submittedName>
        <fullName evidence="10">Transcriptional regulator</fullName>
    </submittedName>
</protein>
<accession>A0A0J1K0V0</accession>